<dbReference type="RefSeq" id="WP_166507648.1">
    <property type="nucleotide sequence ID" value="NZ_CP043026.1"/>
</dbReference>
<keyword evidence="1" id="KW-1133">Transmembrane helix</keyword>
<proteinExistence type="predicted"/>
<sequence length="588" mass="69029">MKNRFSTLLPICKISYKLLASNIKTYIMVAIFILGNLGLQIFGLYFKRGPLISEQTYFLVFYYMFNYLVLGLFSVYLWSLFFKSETAKNIITLEQRYGYKGWSIFFTRFLIIILINFLLIFVVLITSSFFLIGNTTMNSTYFSLIILPYFVMLFLALTTNTFFSFVFNYFNKVSSSILAWTLIFLMAFSGIINRALTQIIDRNRDQNSASLARINANTFLGWEFYNKFSEDNEINKIYESENLRQVVFKNSDERIFLGQSSYITPQSIEEELMFKAGQLLNQDPRSSESEIQKESLILYGGNDFLTDLIFETYSIFETSDSKLKIEDSPISKSTGSFNLDTKWFMSKLKSNELFWNKYKKLFEFLDERIVFFYQNGNKGQWYKTIEDIYRDNKIEESQKESAVNDFYKRVPEFNLYMQMLNTYWSKSVDIPLIRMNFEMASNGDSKNLTTKEMKKIKRQQRLESFLNPFTFLSTLNQPRNINPILVEFFKTGNGIHFKSSAVTSVEYSPEIEKLIDAKQGENSTEVSLNKYSYSGSNSFRDSIFYNETIKINYSFYYGLVGYIYLLLSLSSCCLLFFSYKKFLINAWS</sequence>
<name>A0A5B9Y3C3_9MOLU</name>
<keyword evidence="1" id="KW-0812">Transmembrane</keyword>
<organism evidence="2 3">
    <name type="scientific">Spiroplasma chinense</name>
    <dbReference type="NCBI Taxonomy" id="216932"/>
    <lineage>
        <taxon>Bacteria</taxon>
        <taxon>Bacillati</taxon>
        <taxon>Mycoplasmatota</taxon>
        <taxon>Mollicutes</taxon>
        <taxon>Entomoplasmatales</taxon>
        <taxon>Spiroplasmataceae</taxon>
        <taxon>Spiroplasma</taxon>
    </lineage>
</organism>
<feature type="transmembrane region" description="Helical" evidence="1">
    <location>
        <begin position="58"/>
        <end position="82"/>
    </location>
</feature>
<feature type="transmembrane region" description="Helical" evidence="1">
    <location>
        <begin position="26"/>
        <end position="46"/>
    </location>
</feature>
<protein>
    <submittedName>
        <fullName evidence="2">Uncharacterized protein</fullName>
    </submittedName>
</protein>
<feature type="transmembrane region" description="Helical" evidence="1">
    <location>
        <begin position="555"/>
        <end position="579"/>
    </location>
</feature>
<accession>A0A5B9Y3C3</accession>
<dbReference type="Proteomes" id="UP000323144">
    <property type="component" value="Chromosome"/>
</dbReference>
<gene>
    <name evidence="2" type="ORF">SCHIN_v1c00550</name>
</gene>
<dbReference type="KEGG" id="schi:SCHIN_v1c00550"/>
<dbReference type="EMBL" id="CP043026">
    <property type="protein sequence ID" value="QEH61253.1"/>
    <property type="molecule type" value="Genomic_DNA"/>
</dbReference>
<feature type="transmembrane region" description="Helical" evidence="1">
    <location>
        <begin position="144"/>
        <end position="165"/>
    </location>
</feature>
<evidence type="ECO:0000256" key="1">
    <source>
        <dbReference type="SAM" id="Phobius"/>
    </source>
</evidence>
<evidence type="ECO:0000313" key="3">
    <source>
        <dbReference type="Proteomes" id="UP000323144"/>
    </source>
</evidence>
<feature type="transmembrane region" description="Helical" evidence="1">
    <location>
        <begin position="177"/>
        <end position="196"/>
    </location>
</feature>
<keyword evidence="1" id="KW-0472">Membrane</keyword>
<reference evidence="2 3" key="1">
    <citation type="submission" date="2019-08" db="EMBL/GenBank/DDBJ databases">
        <title>Complete genome sequence of Spiroplasma chinense CCH (DSM 19755).</title>
        <authorList>
            <person name="Shen H.-Y."/>
            <person name="Lin Y.-C."/>
            <person name="Chou L."/>
            <person name="Kuo C.-H."/>
        </authorList>
    </citation>
    <scope>NUCLEOTIDE SEQUENCE [LARGE SCALE GENOMIC DNA]</scope>
    <source>
        <strain evidence="2 3">CCH</strain>
    </source>
</reference>
<keyword evidence="3" id="KW-1185">Reference proteome</keyword>
<feature type="transmembrane region" description="Helical" evidence="1">
    <location>
        <begin position="102"/>
        <end position="132"/>
    </location>
</feature>
<dbReference type="AlphaFoldDB" id="A0A5B9Y3C3"/>
<evidence type="ECO:0000313" key="2">
    <source>
        <dbReference type="EMBL" id="QEH61253.1"/>
    </source>
</evidence>